<accession>X1W232</accession>
<dbReference type="EMBL" id="BARW01035810">
    <property type="protein sequence ID" value="GAJ23000.1"/>
    <property type="molecule type" value="Genomic_DNA"/>
</dbReference>
<proteinExistence type="predicted"/>
<dbReference type="AlphaFoldDB" id="X1W232"/>
<feature type="non-terminal residue" evidence="1">
    <location>
        <position position="1"/>
    </location>
</feature>
<reference evidence="1" key="1">
    <citation type="journal article" date="2014" name="Front. Microbiol.">
        <title>High frequency of phylogenetically diverse reductive dehalogenase-homologous genes in deep subseafloor sedimentary metagenomes.</title>
        <authorList>
            <person name="Kawai M."/>
            <person name="Futagami T."/>
            <person name="Toyoda A."/>
            <person name="Takaki Y."/>
            <person name="Nishi S."/>
            <person name="Hori S."/>
            <person name="Arai W."/>
            <person name="Tsubouchi T."/>
            <person name="Morono Y."/>
            <person name="Uchiyama I."/>
            <person name="Ito T."/>
            <person name="Fujiyama A."/>
            <person name="Inagaki F."/>
            <person name="Takami H."/>
        </authorList>
    </citation>
    <scope>NUCLEOTIDE SEQUENCE</scope>
    <source>
        <strain evidence="1">Expedition CK06-06</strain>
    </source>
</reference>
<comment type="caution">
    <text evidence="1">The sequence shown here is derived from an EMBL/GenBank/DDBJ whole genome shotgun (WGS) entry which is preliminary data.</text>
</comment>
<organism evidence="1">
    <name type="scientific">marine sediment metagenome</name>
    <dbReference type="NCBI Taxonomy" id="412755"/>
    <lineage>
        <taxon>unclassified sequences</taxon>
        <taxon>metagenomes</taxon>
        <taxon>ecological metagenomes</taxon>
    </lineage>
</organism>
<sequence length="80" mass="9003">GEVDILSQPIRDEEQTTSGGYWLIKTLGSEVREVSDEDRDLLVAKALEKWRLALLDDPANEVVIYLDDELKEFAARKAVG</sequence>
<name>X1W232_9ZZZZ</name>
<protein>
    <recommendedName>
        <fullName evidence="2">PpiC domain-containing protein</fullName>
    </recommendedName>
</protein>
<gene>
    <name evidence="1" type="ORF">S12H4_55763</name>
</gene>
<evidence type="ECO:0008006" key="2">
    <source>
        <dbReference type="Google" id="ProtNLM"/>
    </source>
</evidence>
<evidence type="ECO:0000313" key="1">
    <source>
        <dbReference type="EMBL" id="GAJ23000.1"/>
    </source>
</evidence>